<evidence type="ECO:0000313" key="3">
    <source>
        <dbReference type="Proteomes" id="UP000053424"/>
    </source>
</evidence>
<protein>
    <submittedName>
        <fullName evidence="2">Uncharacterized protein</fullName>
    </submittedName>
</protein>
<dbReference type="HOGENOM" id="CLU_1343402_0_0_1"/>
<feature type="region of interest" description="Disordered" evidence="1">
    <location>
        <begin position="1"/>
        <end position="80"/>
    </location>
</feature>
<dbReference type="AlphaFoldDB" id="A0A0C2Y5I7"/>
<keyword evidence="3" id="KW-1185">Reference proteome</keyword>
<feature type="compositionally biased region" description="Basic and acidic residues" evidence="1">
    <location>
        <begin position="39"/>
        <end position="58"/>
    </location>
</feature>
<accession>A0A0C2Y5I7</accession>
<dbReference type="Proteomes" id="UP000053424">
    <property type="component" value="Unassembled WGS sequence"/>
</dbReference>
<gene>
    <name evidence="2" type="ORF">M413DRAFT_291440</name>
</gene>
<evidence type="ECO:0000313" key="2">
    <source>
        <dbReference type="EMBL" id="KIM36317.1"/>
    </source>
</evidence>
<proteinExistence type="predicted"/>
<feature type="compositionally biased region" description="Polar residues" evidence="1">
    <location>
        <begin position="1"/>
        <end position="34"/>
    </location>
</feature>
<reference evidence="3" key="2">
    <citation type="submission" date="2015-01" db="EMBL/GenBank/DDBJ databases">
        <title>Evolutionary Origins and Diversification of the Mycorrhizal Mutualists.</title>
        <authorList>
            <consortium name="DOE Joint Genome Institute"/>
            <consortium name="Mycorrhizal Genomics Consortium"/>
            <person name="Kohler A."/>
            <person name="Kuo A."/>
            <person name="Nagy L.G."/>
            <person name="Floudas D."/>
            <person name="Copeland A."/>
            <person name="Barry K.W."/>
            <person name="Cichocki N."/>
            <person name="Veneault-Fourrey C."/>
            <person name="LaButti K."/>
            <person name="Lindquist E.A."/>
            <person name="Lipzen A."/>
            <person name="Lundell T."/>
            <person name="Morin E."/>
            <person name="Murat C."/>
            <person name="Riley R."/>
            <person name="Ohm R."/>
            <person name="Sun H."/>
            <person name="Tunlid A."/>
            <person name="Henrissat B."/>
            <person name="Grigoriev I.V."/>
            <person name="Hibbett D.S."/>
            <person name="Martin F."/>
        </authorList>
    </citation>
    <scope>NUCLEOTIDE SEQUENCE [LARGE SCALE GENOMIC DNA]</scope>
    <source>
        <strain evidence="3">h7</strain>
    </source>
</reference>
<name>A0A0C2Y5I7_HEBCY</name>
<sequence>MPSYTLNNWDGSLSNSQEQTRRQSPSNTIYSRSTPIPAKKNEKSSIHGEVALNKRGDDAGGEGSTQLVKDSRNGIPYSQERGNTNLLWTQENGPTIQTTPPSSEPLRAPYLLETPRLTFTPILESPLHAHKALTRRDASQIHAVQLFQPPTTDSSPRNRLDDMDTFSIHTMDAEGEIEDEELIIVEDILVSRDCTIFIPLIDTA</sequence>
<organism evidence="2 3">
    <name type="scientific">Hebeloma cylindrosporum</name>
    <dbReference type="NCBI Taxonomy" id="76867"/>
    <lineage>
        <taxon>Eukaryota</taxon>
        <taxon>Fungi</taxon>
        <taxon>Dikarya</taxon>
        <taxon>Basidiomycota</taxon>
        <taxon>Agaricomycotina</taxon>
        <taxon>Agaricomycetes</taxon>
        <taxon>Agaricomycetidae</taxon>
        <taxon>Agaricales</taxon>
        <taxon>Agaricineae</taxon>
        <taxon>Hymenogastraceae</taxon>
        <taxon>Hebeloma</taxon>
    </lineage>
</organism>
<dbReference type="EMBL" id="KN831806">
    <property type="protein sequence ID" value="KIM36317.1"/>
    <property type="molecule type" value="Genomic_DNA"/>
</dbReference>
<reference evidence="2 3" key="1">
    <citation type="submission" date="2014-04" db="EMBL/GenBank/DDBJ databases">
        <authorList>
            <consortium name="DOE Joint Genome Institute"/>
            <person name="Kuo A."/>
            <person name="Gay G."/>
            <person name="Dore J."/>
            <person name="Kohler A."/>
            <person name="Nagy L.G."/>
            <person name="Floudas D."/>
            <person name="Copeland A."/>
            <person name="Barry K.W."/>
            <person name="Cichocki N."/>
            <person name="Veneault-Fourrey C."/>
            <person name="LaButti K."/>
            <person name="Lindquist E.A."/>
            <person name="Lipzen A."/>
            <person name="Lundell T."/>
            <person name="Morin E."/>
            <person name="Murat C."/>
            <person name="Sun H."/>
            <person name="Tunlid A."/>
            <person name="Henrissat B."/>
            <person name="Grigoriev I.V."/>
            <person name="Hibbett D.S."/>
            <person name="Martin F."/>
            <person name="Nordberg H.P."/>
            <person name="Cantor M.N."/>
            <person name="Hua S.X."/>
        </authorList>
    </citation>
    <scope>NUCLEOTIDE SEQUENCE [LARGE SCALE GENOMIC DNA]</scope>
    <source>
        <strain evidence="3">h7</strain>
    </source>
</reference>
<evidence type="ECO:0000256" key="1">
    <source>
        <dbReference type="SAM" id="MobiDB-lite"/>
    </source>
</evidence>